<keyword evidence="1" id="KW-0805">Transcription regulation</keyword>
<dbReference type="SUPFAM" id="SSF46689">
    <property type="entry name" value="Homeodomain-like"/>
    <property type="match status" value="2"/>
</dbReference>
<dbReference type="HOGENOM" id="CLU_000445_59_0_5"/>
<dbReference type="Pfam" id="PF12833">
    <property type="entry name" value="HTH_18"/>
    <property type="match status" value="1"/>
</dbReference>
<dbReference type="Gene3D" id="3.40.50.880">
    <property type="match status" value="1"/>
</dbReference>
<dbReference type="InterPro" id="IPR052158">
    <property type="entry name" value="INH-QAR"/>
</dbReference>
<organism evidence="4">
    <name type="scientific">Chelativorans sp. (strain BNC1)</name>
    <dbReference type="NCBI Taxonomy" id="266779"/>
    <lineage>
        <taxon>Bacteria</taxon>
        <taxon>Pseudomonadati</taxon>
        <taxon>Pseudomonadota</taxon>
        <taxon>Alphaproteobacteria</taxon>
        <taxon>Hyphomicrobiales</taxon>
        <taxon>Phyllobacteriaceae</taxon>
        <taxon>Chelativorans</taxon>
    </lineage>
</organism>
<evidence type="ECO:0000256" key="2">
    <source>
        <dbReference type="ARBA" id="ARBA00023163"/>
    </source>
</evidence>
<proteinExistence type="predicted"/>
<gene>
    <name evidence="4" type="ordered locus">Meso_0573</name>
</gene>
<feature type="domain" description="HTH araC/xylS-type" evidence="3">
    <location>
        <begin position="231"/>
        <end position="329"/>
    </location>
</feature>
<evidence type="ECO:0000313" key="4">
    <source>
        <dbReference type="EMBL" id="ABG61974.1"/>
    </source>
</evidence>
<dbReference type="GO" id="GO:0003700">
    <property type="term" value="F:DNA-binding transcription factor activity"/>
    <property type="evidence" value="ECO:0007669"/>
    <property type="project" value="InterPro"/>
</dbReference>
<dbReference type="InterPro" id="IPR029062">
    <property type="entry name" value="Class_I_gatase-like"/>
</dbReference>
<dbReference type="InterPro" id="IPR018060">
    <property type="entry name" value="HTH_AraC"/>
</dbReference>
<dbReference type="PANTHER" id="PTHR43130:SF3">
    <property type="entry name" value="HTH-TYPE TRANSCRIPTIONAL REGULATOR RV1931C"/>
    <property type="match status" value="1"/>
</dbReference>
<dbReference type="PROSITE" id="PS01124">
    <property type="entry name" value="HTH_ARAC_FAMILY_2"/>
    <property type="match status" value="1"/>
</dbReference>
<dbReference type="InterPro" id="IPR002818">
    <property type="entry name" value="DJ-1/PfpI"/>
</dbReference>
<dbReference type="Pfam" id="PF01965">
    <property type="entry name" value="DJ-1_PfpI"/>
    <property type="match status" value="1"/>
</dbReference>
<evidence type="ECO:0000256" key="1">
    <source>
        <dbReference type="ARBA" id="ARBA00023015"/>
    </source>
</evidence>
<dbReference type="CDD" id="cd03137">
    <property type="entry name" value="GATase1_AraC_1"/>
    <property type="match status" value="1"/>
</dbReference>
<dbReference type="STRING" id="266779.Meso_0573"/>
<name>Q11KV1_CHESB</name>
<keyword evidence="2" id="KW-0804">Transcription</keyword>
<reference evidence="4" key="1">
    <citation type="submission" date="2006-06" db="EMBL/GenBank/DDBJ databases">
        <title>Complete sequence of chromosome of Chelativorans sp. BNC1.</title>
        <authorList>
            <consortium name="US DOE Joint Genome Institute"/>
            <person name="Copeland A."/>
            <person name="Lucas S."/>
            <person name="Lapidus A."/>
            <person name="Barry K."/>
            <person name="Detter J.C."/>
            <person name="Glavina del Rio T."/>
            <person name="Hammon N."/>
            <person name="Israni S."/>
            <person name="Dalin E."/>
            <person name="Tice H."/>
            <person name="Pitluck S."/>
            <person name="Chertkov O."/>
            <person name="Brettin T."/>
            <person name="Bruce D."/>
            <person name="Han C."/>
            <person name="Tapia R."/>
            <person name="Gilna P."/>
            <person name="Schmutz J."/>
            <person name="Larimer F."/>
            <person name="Land M."/>
            <person name="Hauser L."/>
            <person name="Kyrpides N."/>
            <person name="Mikhailova N."/>
            <person name="Richardson P."/>
        </authorList>
    </citation>
    <scope>NUCLEOTIDE SEQUENCE</scope>
    <source>
        <strain evidence="4">BNC1</strain>
    </source>
</reference>
<dbReference type="eggNOG" id="COG4977">
    <property type="taxonomic scope" value="Bacteria"/>
</dbReference>
<dbReference type="SUPFAM" id="SSF52317">
    <property type="entry name" value="Class I glutamine amidotransferase-like"/>
    <property type="match status" value="1"/>
</dbReference>
<dbReference type="SMART" id="SM00342">
    <property type="entry name" value="HTH_ARAC"/>
    <property type="match status" value="1"/>
</dbReference>
<dbReference type="KEGG" id="mes:Meso_0573"/>
<dbReference type="EMBL" id="CP000390">
    <property type="protein sequence ID" value="ABG61974.1"/>
    <property type="molecule type" value="Genomic_DNA"/>
</dbReference>
<sequence>MLNREFSAVPGPISPIDVLFLAYPGVSMLDLIGPMEALQGVALHQSNPAGYRCTVASMTGGPVQTFNGLSIDTVEVGALKTPYRTVVVPGAIQPDLIIGNTALVEWLRENAGRADRVCSICAGSFILAEAGLLRGRRATTHWFHCDRLSRDYEDITVDADAIFVRDGRVWTSAGVTTGIDLALALIEEDFGRDLAMFVARLLVVYLRRTGGQSQFSAMLAAQTSCSTDRFADLERWMLENPTEDLRVERLAARAGMSPRNFARRYSDMRKATPARAVEAIRVEAARRILEEHDLRLIEVANRCGFSDEAHLRKAFHRQLGISPNDYRQRFAIGERTLAGVQQ</sequence>
<dbReference type="InterPro" id="IPR009057">
    <property type="entry name" value="Homeodomain-like_sf"/>
</dbReference>
<dbReference type="AlphaFoldDB" id="Q11KV1"/>
<dbReference type="PANTHER" id="PTHR43130">
    <property type="entry name" value="ARAC-FAMILY TRANSCRIPTIONAL REGULATOR"/>
    <property type="match status" value="1"/>
</dbReference>
<protein>
    <submittedName>
        <fullName evidence="4">Transcriptional regulator, AraC family with amidase-like domain</fullName>
    </submittedName>
</protein>
<evidence type="ECO:0000259" key="3">
    <source>
        <dbReference type="PROSITE" id="PS01124"/>
    </source>
</evidence>
<dbReference type="Gene3D" id="1.10.10.60">
    <property type="entry name" value="Homeodomain-like"/>
    <property type="match status" value="1"/>
</dbReference>
<accession>Q11KV1</accession>
<dbReference type="GO" id="GO:0043565">
    <property type="term" value="F:sequence-specific DNA binding"/>
    <property type="evidence" value="ECO:0007669"/>
    <property type="project" value="InterPro"/>
</dbReference>